<evidence type="ECO:0000313" key="2">
    <source>
        <dbReference type="EMBL" id="QHT25680.1"/>
    </source>
</evidence>
<feature type="domain" description="XRN2-binding (XTBD)" evidence="1">
    <location>
        <begin position="15"/>
        <end position="82"/>
    </location>
</feature>
<dbReference type="EMBL" id="MN739773">
    <property type="protein sequence ID" value="QHT25680.1"/>
    <property type="molecule type" value="Genomic_DNA"/>
</dbReference>
<organism evidence="2">
    <name type="scientific">viral metagenome</name>
    <dbReference type="NCBI Taxonomy" id="1070528"/>
    <lineage>
        <taxon>unclassified sequences</taxon>
        <taxon>metagenomes</taxon>
        <taxon>organismal metagenomes</taxon>
    </lineage>
</organism>
<evidence type="ECO:0000259" key="1">
    <source>
        <dbReference type="PROSITE" id="PS51827"/>
    </source>
</evidence>
<dbReference type="InterPro" id="IPR021859">
    <property type="entry name" value="XTBD"/>
</dbReference>
<dbReference type="PROSITE" id="PS51827">
    <property type="entry name" value="XTBD"/>
    <property type="match status" value="1"/>
</dbReference>
<proteinExistence type="predicted"/>
<reference evidence="2" key="1">
    <citation type="journal article" date="2020" name="Nature">
        <title>Giant virus diversity and host interactions through global metagenomics.</title>
        <authorList>
            <person name="Schulz F."/>
            <person name="Roux S."/>
            <person name="Paez-Espino D."/>
            <person name="Jungbluth S."/>
            <person name="Walsh D.A."/>
            <person name="Denef V.J."/>
            <person name="McMahon K.D."/>
            <person name="Konstantinidis K.T."/>
            <person name="Eloe-Fadrosh E.A."/>
            <person name="Kyrpides N.C."/>
            <person name="Woyke T."/>
        </authorList>
    </citation>
    <scope>NUCLEOTIDE SEQUENCE</scope>
    <source>
        <strain evidence="2">GVMAG-M-3300023179-27</strain>
    </source>
</reference>
<accession>A0A6C0EAS7</accession>
<dbReference type="AlphaFoldDB" id="A0A6C0EAS7"/>
<name>A0A6C0EAS7_9ZZZZ</name>
<protein>
    <recommendedName>
        <fullName evidence="1">XRN2-binding (XTBD) domain-containing protein</fullName>
    </recommendedName>
</protein>
<sequence>MYLNMEIIETGESILFIERTDNETREQYMERLYIIKNNYDKYKNRLDWLICLSKIHQNIVFLKCKYDQKIMDEIKELKLYIE</sequence>
<dbReference type="Pfam" id="PF11952">
    <property type="entry name" value="XTBD"/>
    <property type="match status" value="1"/>
</dbReference>